<comment type="caution">
    <text evidence="3">The sequence shown here is derived from an EMBL/GenBank/DDBJ whole genome shotgun (WGS) entry which is preliminary data.</text>
</comment>
<evidence type="ECO:0000313" key="4">
    <source>
        <dbReference type="Proteomes" id="UP001055149"/>
    </source>
</evidence>
<accession>A0ABQ5JHI2</accession>
<evidence type="ECO:0000256" key="1">
    <source>
        <dbReference type="ARBA" id="ARBA00022679"/>
    </source>
</evidence>
<protein>
    <recommendedName>
        <fullName evidence="2">N-acetyltransferase domain-containing protein</fullName>
    </recommendedName>
</protein>
<gene>
    <name evidence="3" type="ORF">LPAF129_08390</name>
</gene>
<dbReference type="Pfam" id="PF00583">
    <property type="entry name" value="Acetyltransf_1"/>
    <property type="match status" value="1"/>
</dbReference>
<organism evidence="3 4">
    <name type="scientific">Ligilactobacillus pabuli</name>
    <dbReference type="NCBI Taxonomy" id="2886039"/>
    <lineage>
        <taxon>Bacteria</taxon>
        <taxon>Bacillati</taxon>
        <taxon>Bacillota</taxon>
        <taxon>Bacilli</taxon>
        <taxon>Lactobacillales</taxon>
        <taxon>Lactobacillaceae</taxon>
        <taxon>Ligilactobacillus</taxon>
    </lineage>
</organism>
<dbReference type="Proteomes" id="UP001055149">
    <property type="component" value="Unassembled WGS sequence"/>
</dbReference>
<reference evidence="3" key="1">
    <citation type="journal article" date="2022" name="Int. J. Syst. Evol. Microbiol.">
        <title>A novel species of lactic acid bacteria, Ligilactobacillus pabuli sp. nov., isolated from alfalfa silage.</title>
        <authorList>
            <person name="Tohno M."/>
            <person name="Tanizawa Y."/>
            <person name="Sawada H."/>
            <person name="Sakamoto M."/>
            <person name="Ohkuma M."/>
            <person name="Kobayashi H."/>
        </authorList>
    </citation>
    <scope>NUCLEOTIDE SEQUENCE</scope>
    <source>
        <strain evidence="3">AF129</strain>
    </source>
</reference>
<evidence type="ECO:0000313" key="3">
    <source>
        <dbReference type="EMBL" id="GKS81153.1"/>
    </source>
</evidence>
<sequence>MAVKKLEIREIEVRDNAEIQALIKQVLEEYGDAKPGTAYFDPELGSLAQFYAAKTCRKYWVVTAAGRVVGGCGVAEFDTQGTAELQKLYFLPEFRGLGLGKRLANLCEEFARQAGFKSLYLETLSNMHEAVGLYQHLGFEPRSTPVAKRNIRRVIFG</sequence>
<dbReference type="CDD" id="cd04301">
    <property type="entry name" value="NAT_SF"/>
    <property type="match status" value="1"/>
</dbReference>
<dbReference type="InterPro" id="IPR016181">
    <property type="entry name" value="Acyl_CoA_acyltransferase"/>
</dbReference>
<dbReference type="RefSeq" id="WP_244054919.1">
    <property type="nucleotide sequence ID" value="NZ_BQXH01000006.1"/>
</dbReference>
<dbReference type="SUPFAM" id="SSF55729">
    <property type="entry name" value="Acyl-CoA N-acyltransferases (Nat)"/>
    <property type="match status" value="1"/>
</dbReference>
<dbReference type="Gene3D" id="3.40.630.30">
    <property type="match status" value="1"/>
</dbReference>
<dbReference type="EMBL" id="BQXH01000006">
    <property type="protein sequence ID" value="GKS81153.1"/>
    <property type="molecule type" value="Genomic_DNA"/>
</dbReference>
<proteinExistence type="predicted"/>
<dbReference type="PROSITE" id="PS51186">
    <property type="entry name" value="GNAT"/>
    <property type="match status" value="1"/>
</dbReference>
<feature type="domain" description="N-acetyltransferase" evidence="2">
    <location>
        <begin position="6"/>
        <end position="157"/>
    </location>
</feature>
<keyword evidence="1" id="KW-0808">Transferase</keyword>
<keyword evidence="4" id="KW-1185">Reference proteome</keyword>
<name>A0ABQ5JHI2_9LACO</name>
<dbReference type="InterPro" id="IPR000182">
    <property type="entry name" value="GNAT_dom"/>
</dbReference>
<evidence type="ECO:0000259" key="2">
    <source>
        <dbReference type="PROSITE" id="PS51186"/>
    </source>
</evidence>
<dbReference type="InterPro" id="IPR050769">
    <property type="entry name" value="NAT_camello-type"/>
</dbReference>
<dbReference type="PANTHER" id="PTHR13947:SF37">
    <property type="entry name" value="LD18367P"/>
    <property type="match status" value="1"/>
</dbReference>
<dbReference type="PANTHER" id="PTHR13947">
    <property type="entry name" value="GNAT FAMILY N-ACETYLTRANSFERASE"/>
    <property type="match status" value="1"/>
</dbReference>